<dbReference type="GO" id="GO:0022857">
    <property type="term" value="F:transmembrane transporter activity"/>
    <property type="evidence" value="ECO:0007669"/>
    <property type="project" value="InterPro"/>
</dbReference>
<evidence type="ECO:0000256" key="6">
    <source>
        <dbReference type="SAM" id="Phobius"/>
    </source>
</evidence>
<feature type="transmembrane region" description="Helical" evidence="6">
    <location>
        <begin position="181"/>
        <end position="201"/>
    </location>
</feature>
<proteinExistence type="predicted"/>
<sequence length="441" mass="48090">MRKKHLIVILILFIFFVISFLTNILGPLIPDIITDFEMSLTMAALLPFAFFIAYGVFSIPSGVAVEKYGEKSSILGAFFIAFCGAILFSLIPTFPIALLSLFLIGSGMAMLQVAINPLLRVAGGEENFAFNSVLGQLAFGLASFVSPFLFSYLVLNLEGYSETGNSSFIITFFHNLVPAELPWVSLYWIFALICLLMLVFISPIKLPKVERNEDEKTGNWATNKDLLKNKKVILYFMAVFAYVGTEQGVANWMSQFLSQYHGLNPRIEGASSISLFWGLLTVGCILGLILLKLMDSKLVLKLFSGAAILSLTAALFGTAQIALIAFPMVGFFASVMWSIIISLALNSVRNNHGALSGILCSGIVGGAVVPLIVGVLGDAIGLRGGMVFLYLTLGFIFSIGFWANPLINNETIKIKELFGSPTPPKPFTDFSSNIYNQKIKI</sequence>
<comment type="caution">
    <text evidence="8">The sequence shown here is derived from an EMBL/GenBank/DDBJ whole genome shotgun (WGS) entry which is preliminary data.</text>
</comment>
<dbReference type="SUPFAM" id="SSF103473">
    <property type="entry name" value="MFS general substrate transporter"/>
    <property type="match status" value="1"/>
</dbReference>
<organism evidence="8 9">
    <name type="scientific">Arenibacter certesii</name>
    <dbReference type="NCBI Taxonomy" id="228955"/>
    <lineage>
        <taxon>Bacteria</taxon>
        <taxon>Pseudomonadati</taxon>
        <taxon>Bacteroidota</taxon>
        <taxon>Flavobacteriia</taxon>
        <taxon>Flavobacteriales</taxon>
        <taxon>Flavobacteriaceae</taxon>
        <taxon>Arenibacter</taxon>
    </lineage>
</organism>
<name>A0A918MHU3_9FLAO</name>
<dbReference type="PANTHER" id="PTHR43702">
    <property type="entry name" value="L-FUCOSE-PROTON SYMPORTER"/>
    <property type="match status" value="1"/>
</dbReference>
<evidence type="ECO:0000256" key="3">
    <source>
        <dbReference type="ARBA" id="ARBA00022692"/>
    </source>
</evidence>
<evidence type="ECO:0000256" key="5">
    <source>
        <dbReference type="ARBA" id="ARBA00023136"/>
    </source>
</evidence>
<dbReference type="PANTHER" id="PTHR43702:SF12">
    <property type="entry name" value="N-ACETYL GLUCOSAMINE TRANSPORTER NAGP"/>
    <property type="match status" value="1"/>
</dbReference>
<evidence type="ECO:0000259" key="7">
    <source>
        <dbReference type="PROSITE" id="PS50850"/>
    </source>
</evidence>
<evidence type="ECO:0000313" key="8">
    <source>
        <dbReference type="EMBL" id="GGW23466.1"/>
    </source>
</evidence>
<feature type="transmembrane region" description="Helical" evidence="6">
    <location>
        <begin position="97"/>
        <end position="116"/>
    </location>
</feature>
<feature type="transmembrane region" description="Helical" evidence="6">
    <location>
        <begin position="388"/>
        <end position="407"/>
    </location>
</feature>
<reference evidence="8" key="1">
    <citation type="journal article" date="2014" name="Int. J. Syst. Evol. Microbiol.">
        <title>Complete genome sequence of Corynebacterium casei LMG S-19264T (=DSM 44701T), isolated from a smear-ripened cheese.</title>
        <authorList>
            <consortium name="US DOE Joint Genome Institute (JGI-PGF)"/>
            <person name="Walter F."/>
            <person name="Albersmeier A."/>
            <person name="Kalinowski J."/>
            <person name="Ruckert C."/>
        </authorList>
    </citation>
    <scope>NUCLEOTIDE SEQUENCE</scope>
    <source>
        <strain evidence="8">KCTC 12113</strain>
    </source>
</reference>
<dbReference type="RefSeq" id="WP_084418680.1">
    <property type="nucleotide sequence ID" value="NZ_BMWP01000002.1"/>
</dbReference>
<feature type="transmembrane region" description="Helical" evidence="6">
    <location>
        <begin position="273"/>
        <end position="291"/>
    </location>
</feature>
<dbReference type="PROSITE" id="PS50850">
    <property type="entry name" value="MFS"/>
    <property type="match status" value="1"/>
</dbReference>
<reference evidence="8" key="2">
    <citation type="submission" date="2020-09" db="EMBL/GenBank/DDBJ databases">
        <authorList>
            <person name="Sun Q."/>
            <person name="Kim S."/>
        </authorList>
    </citation>
    <scope>NUCLEOTIDE SEQUENCE</scope>
    <source>
        <strain evidence="8">KCTC 12113</strain>
    </source>
</reference>
<keyword evidence="2" id="KW-1003">Cell membrane</keyword>
<protein>
    <submittedName>
        <fullName evidence="8">MFS transporter</fullName>
    </submittedName>
</protein>
<dbReference type="InterPro" id="IPR036259">
    <property type="entry name" value="MFS_trans_sf"/>
</dbReference>
<keyword evidence="3 6" id="KW-0812">Transmembrane</keyword>
<gene>
    <name evidence="8" type="ORF">GCM10007383_04580</name>
</gene>
<feature type="transmembrane region" description="Helical" evidence="6">
    <location>
        <begin position="322"/>
        <end position="345"/>
    </location>
</feature>
<dbReference type="InterPro" id="IPR020846">
    <property type="entry name" value="MFS_dom"/>
</dbReference>
<keyword evidence="5 6" id="KW-0472">Membrane</keyword>
<dbReference type="GO" id="GO:0005886">
    <property type="term" value="C:plasma membrane"/>
    <property type="evidence" value="ECO:0007669"/>
    <property type="project" value="UniProtKB-SubCell"/>
</dbReference>
<feature type="transmembrane region" description="Helical" evidence="6">
    <location>
        <begin position="232"/>
        <end position="253"/>
    </location>
</feature>
<accession>A0A918MHU3</accession>
<feature type="transmembrane region" description="Helical" evidence="6">
    <location>
        <begin position="128"/>
        <end position="155"/>
    </location>
</feature>
<dbReference type="Pfam" id="PF07690">
    <property type="entry name" value="MFS_1"/>
    <property type="match status" value="1"/>
</dbReference>
<feature type="transmembrane region" description="Helical" evidence="6">
    <location>
        <begin position="357"/>
        <end position="376"/>
    </location>
</feature>
<evidence type="ECO:0000256" key="4">
    <source>
        <dbReference type="ARBA" id="ARBA00022989"/>
    </source>
</evidence>
<feature type="transmembrane region" description="Helical" evidence="6">
    <location>
        <begin position="7"/>
        <end position="29"/>
    </location>
</feature>
<feature type="transmembrane region" description="Helical" evidence="6">
    <location>
        <begin position="41"/>
        <end position="65"/>
    </location>
</feature>
<evidence type="ECO:0000313" key="9">
    <source>
        <dbReference type="Proteomes" id="UP000634668"/>
    </source>
</evidence>
<dbReference type="CDD" id="cd17394">
    <property type="entry name" value="MFS_FucP_like"/>
    <property type="match status" value="1"/>
</dbReference>
<dbReference type="InterPro" id="IPR011701">
    <property type="entry name" value="MFS"/>
</dbReference>
<keyword evidence="4 6" id="KW-1133">Transmembrane helix</keyword>
<evidence type="ECO:0000256" key="1">
    <source>
        <dbReference type="ARBA" id="ARBA00004429"/>
    </source>
</evidence>
<dbReference type="EMBL" id="BMWP01000002">
    <property type="protein sequence ID" value="GGW23466.1"/>
    <property type="molecule type" value="Genomic_DNA"/>
</dbReference>
<feature type="domain" description="Major facilitator superfamily (MFS) profile" evidence="7">
    <location>
        <begin position="7"/>
        <end position="412"/>
    </location>
</feature>
<evidence type="ECO:0000256" key="2">
    <source>
        <dbReference type="ARBA" id="ARBA00022475"/>
    </source>
</evidence>
<dbReference type="InterPro" id="IPR050375">
    <property type="entry name" value="MFS_TsgA-like"/>
</dbReference>
<comment type="subcellular location">
    <subcellularLocation>
        <location evidence="1">Cell inner membrane</location>
        <topology evidence="1">Multi-pass membrane protein</topology>
    </subcellularLocation>
</comment>
<dbReference type="Proteomes" id="UP000634668">
    <property type="component" value="Unassembled WGS sequence"/>
</dbReference>
<feature type="transmembrane region" description="Helical" evidence="6">
    <location>
        <begin position="72"/>
        <end position="91"/>
    </location>
</feature>
<dbReference type="AlphaFoldDB" id="A0A918MHU3"/>
<keyword evidence="9" id="KW-1185">Reference proteome</keyword>
<dbReference type="Gene3D" id="1.20.1250.20">
    <property type="entry name" value="MFS general substrate transporter like domains"/>
    <property type="match status" value="2"/>
</dbReference>
<feature type="transmembrane region" description="Helical" evidence="6">
    <location>
        <begin position="298"/>
        <end position="316"/>
    </location>
</feature>